<dbReference type="GeneID" id="110247076"/>
<organism evidence="3 4">
    <name type="scientific">Exaiptasia diaphana</name>
    <name type="common">Tropical sea anemone</name>
    <name type="synonym">Aiptasia pulchella</name>
    <dbReference type="NCBI Taxonomy" id="2652724"/>
    <lineage>
        <taxon>Eukaryota</taxon>
        <taxon>Metazoa</taxon>
        <taxon>Cnidaria</taxon>
        <taxon>Anthozoa</taxon>
        <taxon>Hexacorallia</taxon>
        <taxon>Actiniaria</taxon>
        <taxon>Aiptasiidae</taxon>
        <taxon>Exaiptasia</taxon>
    </lineage>
</organism>
<dbReference type="OMA" id="CSHINTI"/>
<keyword evidence="2" id="KW-1133">Transmembrane helix</keyword>
<dbReference type="OrthoDB" id="5955466at2759"/>
<dbReference type="KEGG" id="epa:110247076"/>
<accession>A0A913XRJ5</accession>
<evidence type="ECO:0000313" key="4">
    <source>
        <dbReference type="Proteomes" id="UP000887567"/>
    </source>
</evidence>
<keyword evidence="4" id="KW-1185">Reference proteome</keyword>
<dbReference type="PANTHER" id="PTHR23320:SF130">
    <property type="entry name" value="TRANSMEMBRANE PROTEIN 212"/>
    <property type="match status" value="1"/>
</dbReference>
<dbReference type="EnsemblMetazoa" id="XM_021053460.2">
    <property type="protein sequence ID" value="XP_020909119.1"/>
    <property type="gene ID" value="LOC110247076"/>
</dbReference>
<feature type="transmembrane region" description="Helical" evidence="2">
    <location>
        <begin position="43"/>
        <end position="63"/>
    </location>
</feature>
<feature type="transmembrane region" description="Helical" evidence="2">
    <location>
        <begin position="132"/>
        <end position="155"/>
    </location>
</feature>
<evidence type="ECO:0000313" key="3">
    <source>
        <dbReference type="EnsemblMetazoa" id="XP_020909119.1"/>
    </source>
</evidence>
<dbReference type="AlphaFoldDB" id="A0A913XRJ5"/>
<dbReference type="InterPro" id="IPR030417">
    <property type="entry name" value="MS4A"/>
</dbReference>
<dbReference type="Proteomes" id="UP000887567">
    <property type="component" value="Unplaced"/>
</dbReference>
<reference evidence="3" key="1">
    <citation type="submission" date="2022-11" db="UniProtKB">
        <authorList>
            <consortium name="EnsemblMetazoa"/>
        </authorList>
    </citation>
    <scope>IDENTIFICATION</scope>
</reference>
<evidence type="ECO:0000256" key="2">
    <source>
        <dbReference type="SAM" id="Phobius"/>
    </source>
</evidence>
<feature type="region of interest" description="Disordered" evidence="1">
    <location>
        <begin position="217"/>
        <end position="244"/>
    </location>
</feature>
<evidence type="ECO:0000256" key="1">
    <source>
        <dbReference type="SAM" id="MobiDB-lite"/>
    </source>
</evidence>
<dbReference type="RefSeq" id="XP_020909119.1">
    <property type="nucleotide sequence ID" value="XM_021053460.2"/>
</dbReference>
<sequence>MGELIAPGHAKSAGIVGILILIVAFIDFICGIVWVTYGGSDAQGIWCGLLLIVTGILGVVTWPKKNKVTMIFFMVLCIIDIICCIVQTALAGLAFLVWQILKAIIETKCKIRGGHCDCGNEKIPMELEDCSWISAIEAIFLCLMIINGLGTIFVFAGSIIGCVATCCASSPQQSGVVMVQNPNTAGTVVIHTTAQPATYPAQTVTYPAQPVTYPAHAAPPPAYSQEANPPGQYPMADPIPPKVD</sequence>
<dbReference type="PANTHER" id="PTHR23320">
    <property type="entry name" value="MEMBRANE-SPANNING 4-DOMAINS SUBFAMILY A MS4A -RELATED"/>
    <property type="match status" value="1"/>
</dbReference>
<proteinExistence type="predicted"/>
<feature type="transmembrane region" description="Helical" evidence="2">
    <location>
        <begin position="12"/>
        <end position="37"/>
    </location>
</feature>
<feature type="transmembrane region" description="Helical" evidence="2">
    <location>
        <begin position="70"/>
        <end position="98"/>
    </location>
</feature>
<keyword evidence="2" id="KW-0472">Membrane</keyword>
<keyword evidence="2" id="KW-0812">Transmembrane</keyword>
<name>A0A913XRJ5_EXADI</name>
<protein>
    <submittedName>
        <fullName evidence="3">Uncharacterized protein</fullName>
    </submittedName>
</protein>